<dbReference type="InterPro" id="IPR006083">
    <property type="entry name" value="PRK/URK"/>
</dbReference>
<dbReference type="GO" id="GO:0005524">
    <property type="term" value="F:ATP binding"/>
    <property type="evidence" value="ECO:0007669"/>
    <property type="project" value="InterPro"/>
</dbReference>
<dbReference type="KEGG" id="ajg:KKR91_12555"/>
<sequence length="223" mass="24311">MTLLPALATRLAAAAPERRVFVAVDGVDGSGKTMFADAVAAEVVSAPDPRPVLRISLDDFHHRRATRYRRGQRSAAGFRLDSYNLEQFRSYVLTPLKPGGSGSFRRAGHDLRTDAVLAPEPEPAAPNAVVLVDGLFLHRRELAPEWDFSVFLDVPFAVSAARMAVRDGSPADPDHPLLQRYVGGQRLYFADSDPALHATVVIENTDPQRPRIISATQASYRGG</sequence>
<name>A0A975M3P5_9MICC</name>
<feature type="domain" description="Phosphoribulokinase/uridine kinase" evidence="1">
    <location>
        <begin position="22"/>
        <end position="167"/>
    </location>
</feature>
<dbReference type="EMBL" id="CP076022">
    <property type="protein sequence ID" value="QWC09315.1"/>
    <property type="molecule type" value="Genomic_DNA"/>
</dbReference>
<dbReference type="InterPro" id="IPR027417">
    <property type="entry name" value="P-loop_NTPase"/>
</dbReference>
<reference evidence="2 3" key="1">
    <citation type="submission" date="2021-05" db="EMBL/GenBank/DDBJ databases">
        <title>Novel species in genus Arthrobacter.</title>
        <authorList>
            <person name="Zhang G."/>
        </authorList>
    </citation>
    <scope>NUCLEOTIDE SEQUENCE [LARGE SCALE GENOMIC DNA]</scope>
    <source>
        <strain evidence="3">zg-ZUI227</strain>
    </source>
</reference>
<protein>
    <submittedName>
        <fullName evidence="2">Uridine kinase</fullName>
    </submittedName>
</protein>
<proteinExistence type="predicted"/>
<dbReference type="GO" id="GO:0016301">
    <property type="term" value="F:kinase activity"/>
    <property type="evidence" value="ECO:0007669"/>
    <property type="project" value="UniProtKB-KW"/>
</dbReference>
<gene>
    <name evidence="2" type="ORF">KKR91_12555</name>
</gene>
<evidence type="ECO:0000259" key="1">
    <source>
        <dbReference type="Pfam" id="PF00485"/>
    </source>
</evidence>
<keyword evidence="3" id="KW-1185">Reference proteome</keyword>
<keyword evidence="2" id="KW-0808">Transferase</keyword>
<dbReference type="Pfam" id="PF00485">
    <property type="entry name" value="PRK"/>
    <property type="match status" value="1"/>
</dbReference>
<accession>A0A975M3P5</accession>
<dbReference type="Gene3D" id="3.40.50.300">
    <property type="entry name" value="P-loop containing nucleotide triphosphate hydrolases"/>
    <property type="match status" value="1"/>
</dbReference>
<evidence type="ECO:0000313" key="3">
    <source>
        <dbReference type="Proteomes" id="UP000676885"/>
    </source>
</evidence>
<dbReference type="SUPFAM" id="SSF52540">
    <property type="entry name" value="P-loop containing nucleoside triphosphate hydrolases"/>
    <property type="match status" value="1"/>
</dbReference>
<dbReference type="RefSeq" id="WP_210231218.1">
    <property type="nucleotide sequence ID" value="NZ_CP076022.1"/>
</dbReference>
<keyword evidence="2" id="KW-0418">Kinase</keyword>
<dbReference type="AlphaFoldDB" id="A0A975M3P5"/>
<organism evidence="2 3">
    <name type="scientific">Arthrobacter jiangjiafuii</name>
    <dbReference type="NCBI Taxonomy" id="2817475"/>
    <lineage>
        <taxon>Bacteria</taxon>
        <taxon>Bacillati</taxon>
        <taxon>Actinomycetota</taxon>
        <taxon>Actinomycetes</taxon>
        <taxon>Micrococcales</taxon>
        <taxon>Micrococcaceae</taxon>
        <taxon>Arthrobacter</taxon>
    </lineage>
</organism>
<dbReference type="Proteomes" id="UP000676885">
    <property type="component" value="Chromosome"/>
</dbReference>
<evidence type="ECO:0000313" key="2">
    <source>
        <dbReference type="EMBL" id="QWC09315.1"/>
    </source>
</evidence>